<feature type="compositionally biased region" description="Basic and acidic residues" evidence="1">
    <location>
        <begin position="242"/>
        <end position="252"/>
    </location>
</feature>
<proteinExistence type="predicted"/>
<feature type="compositionally biased region" description="Polar residues" evidence="1">
    <location>
        <begin position="112"/>
        <end position="131"/>
    </location>
</feature>
<evidence type="ECO:0000313" key="2">
    <source>
        <dbReference type="EMBL" id="CED83321.1"/>
    </source>
</evidence>
<feature type="compositionally biased region" description="Low complexity" evidence="1">
    <location>
        <begin position="203"/>
        <end position="215"/>
    </location>
</feature>
<feature type="region of interest" description="Disordered" evidence="1">
    <location>
        <begin position="100"/>
        <end position="303"/>
    </location>
</feature>
<feature type="compositionally biased region" description="Low complexity" evidence="1">
    <location>
        <begin position="225"/>
        <end position="237"/>
    </location>
</feature>
<sequence>MDRAQTTPFPTRPRLNLPLPSVLSQRTPDELRRLEGVWRALRQTELSARPTTVWKGKQKEFRPYDGPNESESEVNARTLYEGKENEWTPDVVRQGVRLTRRQTSWPERKVSRSTIMTGSSTSLAGHSSVQGSRVDRSGQRYPSAASIVSSSRPSRHVSYLDEFQSRPPSSLYPISRVPSVYPSGPTVASSERYASDPTRKSSHSSSRSGKHQGSPSLPPLPSPALSPSTSSPRQPSSCTKSHNAELKSDQKPKLQNLPLRQRNNDRSPNRSQLKTRSESAAHLFQAHPMRTNRYDRPCPTTSSTISSELDVSIQPIYDQHPALNPLSTVHLPGKEQGLKHGFVRIVQAGRSEAEGESRVELWLRGEMWVLTGDGLQLSFWSASSLILPTSVEESAQEVQYLPLPDVTWDAPFEKKLVHARPGGSTSKHRKRLRFLEKWITAERERTVFSKLTLPPPEYPPHTSLTIYSNPPHPSLKLYVRFPSSSRRSSYRTESRSSAGACAGTRIEELSIHLDFSSETLSIERRSKGLYVHKRVLVSETETTGSLVGPEIEGWELMRN</sequence>
<feature type="region of interest" description="Disordered" evidence="1">
    <location>
        <begin position="52"/>
        <end position="74"/>
    </location>
</feature>
<feature type="compositionally biased region" description="Low complexity" evidence="1">
    <location>
        <begin position="142"/>
        <end position="152"/>
    </location>
</feature>
<name>A0A0F7SPI4_PHARH</name>
<evidence type="ECO:0000256" key="1">
    <source>
        <dbReference type="SAM" id="MobiDB-lite"/>
    </source>
</evidence>
<reference evidence="2" key="1">
    <citation type="submission" date="2014-08" db="EMBL/GenBank/DDBJ databases">
        <authorList>
            <person name="Sharma Rahul"/>
            <person name="Thines Marco"/>
        </authorList>
    </citation>
    <scope>NUCLEOTIDE SEQUENCE</scope>
</reference>
<accession>A0A0F7SPI4</accession>
<protein>
    <submittedName>
        <fullName evidence="2">Uncharacterized protein</fullName>
    </submittedName>
</protein>
<dbReference type="EMBL" id="LN483142">
    <property type="protein sequence ID" value="CED83321.1"/>
    <property type="molecule type" value="Genomic_DNA"/>
</dbReference>
<organism evidence="2">
    <name type="scientific">Phaffia rhodozyma</name>
    <name type="common">Yeast</name>
    <name type="synonym">Xanthophyllomyces dendrorhous</name>
    <dbReference type="NCBI Taxonomy" id="264483"/>
    <lineage>
        <taxon>Eukaryota</taxon>
        <taxon>Fungi</taxon>
        <taxon>Dikarya</taxon>
        <taxon>Basidiomycota</taxon>
        <taxon>Agaricomycotina</taxon>
        <taxon>Tremellomycetes</taxon>
        <taxon>Cystofilobasidiales</taxon>
        <taxon>Mrakiaceae</taxon>
        <taxon>Phaffia</taxon>
    </lineage>
</organism>
<feature type="region of interest" description="Disordered" evidence="1">
    <location>
        <begin position="1"/>
        <end position="21"/>
    </location>
</feature>
<dbReference type="AlphaFoldDB" id="A0A0F7SPI4"/>